<dbReference type="PANTHER" id="PTHR11373:SF4">
    <property type="entry name" value="DEOXYNUCLEOSIDE TRIPHOSPHATE TRIPHOSPHOHYDROLASE SAMHD1"/>
    <property type="match status" value="1"/>
</dbReference>
<dbReference type="SMART" id="SM00471">
    <property type="entry name" value="HDc"/>
    <property type="match status" value="1"/>
</dbReference>
<name>A0ABQ5KK26_9EUKA</name>
<dbReference type="SUPFAM" id="SSF109604">
    <property type="entry name" value="HD-domain/PDEase-like"/>
    <property type="match status" value="1"/>
</dbReference>
<dbReference type="InterPro" id="IPR003607">
    <property type="entry name" value="HD/PDEase_dom"/>
</dbReference>
<dbReference type="InterPro" id="IPR006674">
    <property type="entry name" value="HD_domain"/>
</dbReference>
<proteinExistence type="predicted"/>
<dbReference type="PANTHER" id="PTHR11373">
    <property type="entry name" value="DEOXYNUCLEOSIDE TRIPHOSPHATE TRIPHOSPHOHYDROLASE"/>
    <property type="match status" value="1"/>
</dbReference>
<comment type="caution">
    <text evidence="2">The sequence shown here is derived from an EMBL/GenBank/DDBJ whole genome shotgun (WGS) entry which is preliminary data.</text>
</comment>
<dbReference type="Proteomes" id="UP001057375">
    <property type="component" value="Unassembled WGS sequence"/>
</dbReference>
<dbReference type="Pfam" id="PF01966">
    <property type="entry name" value="HD"/>
    <property type="match status" value="1"/>
</dbReference>
<evidence type="ECO:0000259" key="1">
    <source>
        <dbReference type="SMART" id="SM00471"/>
    </source>
</evidence>
<protein>
    <submittedName>
        <fullName evidence="2">SAM domain and HD</fullName>
    </submittedName>
</protein>
<feature type="non-terminal residue" evidence="2">
    <location>
        <position position="230"/>
    </location>
</feature>
<dbReference type="CDD" id="cd00077">
    <property type="entry name" value="HDc"/>
    <property type="match status" value="1"/>
</dbReference>
<sequence>MPCPQDMDSCELFSGKNVNDPIHGFFYLNPDVLSFIDTPQFQRLRGLRQLAASYLVYPGAVHTRFEHSLGVYHLADKMMESISYAQPSLKVEDRHFKYIRLAGLLHDLGHGPFSHCFDHLFIGTIRPERKWAHEEGSCRMLEFLLEQNPRCDEILDDKDVKIISSLILGKDKAEKGVCSSVPSYLYDIVSNSRNSIDVDKFDYLARDSQYCGVSSLSFDSTRLISAARVI</sequence>
<accession>A0ABQ5KK26</accession>
<evidence type="ECO:0000313" key="2">
    <source>
        <dbReference type="EMBL" id="GKT32869.1"/>
    </source>
</evidence>
<keyword evidence="3" id="KW-1185">Reference proteome</keyword>
<feature type="domain" description="HD/PDEase" evidence="1">
    <location>
        <begin position="60"/>
        <end position="213"/>
    </location>
</feature>
<dbReference type="EMBL" id="BQXS01010077">
    <property type="protein sequence ID" value="GKT32869.1"/>
    <property type="molecule type" value="Genomic_DNA"/>
</dbReference>
<evidence type="ECO:0000313" key="3">
    <source>
        <dbReference type="Proteomes" id="UP001057375"/>
    </source>
</evidence>
<reference evidence="2" key="1">
    <citation type="submission" date="2022-03" db="EMBL/GenBank/DDBJ databases">
        <title>Draft genome sequence of Aduncisulcus paluster, a free-living microaerophilic Fornicata.</title>
        <authorList>
            <person name="Yuyama I."/>
            <person name="Kume K."/>
            <person name="Tamura T."/>
            <person name="Inagaki Y."/>
            <person name="Hashimoto T."/>
        </authorList>
    </citation>
    <scope>NUCLEOTIDE SEQUENCE</scope>
    <source>
        <strain evidence="2">NY0171</strain>
    </source>
</reference>
<organism evidence="2 3">
    <name type="scientific">Aduncisulcus paluster</name>
    <dbReference type="NCBI Taxonomy" id="2918883"/>
    <lineage>
        <taxon>Eukaryota</taxon>
        <taxon>Metamonada</taxon>
        <taxon>Carpediemonas-like organisms</taxon>
        <taxon>Aduncisulcus</taxon>
    </lineage>
</organism>
<dbReference type="Gene3D" id="1.10.3210.10">
    <property type="entry name" value="Hypothetical protein af1432"/>
    <property type="match status" value="1"/>
</dbReference>
<dbReference type="InterPro" id="IPR050135">
    <property type="entry name" value="dGTPase-like"/>
</dbReference>
<gene>
    <name evidence="2" type="ORF">ADUPG1_006919</name>
</gene>